<evidence type="ECO:0000313" key="1">
    <source>
        <dbReference type="EMBL" id="KPG76998.1"/>
    </source>
</evidence>
<dbReference type="RefSeq" id="WP_059396593.1">
    <property type="nucleotide sequence ID" value="NZ_LHOY01000005.1"/>
</dbReference>
<dbReference type="Proteomes" id="UP000037820">
    <property type="component" value="Unassembled WGS sequence"/>
</dbReference>
<keyword evidence="2" id="KW-1185">Reference proteome</keyword>
<name>A0ABR5MCP2_9PSED</name>
<proteinExistence type="predicted"/>
<comment type="caution">
    <text evidence="1">The sequence shown here is derived from an EMBL/GenBank/DDBJ whole genome shotgun (WGS) entry which is preliminary data.</text>
</comment>
<protein>
    <submittedName>
        <fullName evidence="1">Uncharacterized protein</fullName>
    </submittedName>
</protein>
<evidence type="ECO:0000313" key="2">
    <source>
        <dbReference type="Proteomes" id="UP000037820"/>
    </source>
</evidence>
<sequence length="135" mass="15294">MSKHVCESASAWCSGTMFVESNDTAFIFGIEREDGRPGGVKSELAERLQIFIEFLREQNEMTYLAMGGLGAIFQGSEYASQARVAAAFMIHRESLTDLALGYRNRDGEYVCEKFEDEHRFLENARTTLSFEELDL</sequence>
<accession>A0ABR5MCP2</accession>
<reference evidence="1 2" key="1">
    <citation type="submission" date="2015-07" db="EMBL/GenBank/DDBJ databases">
        <title>Whole genome sequencing of endophytes isolated from poison ivy (Toxicodendron radicans).</title>
        <authorList>
            <person name="Tran P.N."/>
            <person name="Lee Y.P."/>
            <person name="Gan H.M."/>
            <person name="Savka M.A."/>
        </authorList>
    </citation>
    <scope>NUCLEOTIDE SEQUENCE [LARGE SCALE GENOMIC DNA]</scope>
    <source>
        <strain evidence="1 2">RIT-PI-g</strain>
    </source>
</reference>
<dbReference type="EMBL" id="LHOY01000005">
    <property type="protein sequence ID" value="KPG76998.1"/>
    <property type="molecule type" value="Genomic_DNA"/>
</dbReference>
<organism evidence="1 2">
    <name type="scientific">Pseudomonas libanensis</name>
    <dbReference type="NCBI Taxonomy" id="75588"/>
    <lineage>
        <taxon>Bacteria</taxon>
        <taxon>Pseudomonadati</taxon>
        <taxon>Pseudomonadota</taxon>
        <taxon>Gammaproteobacteria</taxon>
        <taxon>Pseudomonadales</taxon>
        <taxon>Pseudomonadaceae</taxon>
        <taxon>Pseudomonas</taxon>
    </lineage>
</organism>
<gene>
    <name evidence="1" type="ORF">AEQ48_01335</name>
</gene>